<dbReference type="Proteomes" id="UP000031366">
    <property type="component" value="Unassembled WGS sequence"/>
</dbReference>
<dbReference type="GO" id="GO:0051539">
    <property type="term" value="F:4 iron, 4 sulfur cluster binding"/>
    <property type="evidence" value="ECO:0007669"/>
    <property type="project" value="UniProtKB-KW"/>
</dbReference>
<protein>
    <recommendedName>
        <fullName evidence="14">ATP-dependent helicase/deoxyribonuclease subunit B</fullName>
        <ecNumber evidence="14">3.1.-.-</ecNumber>
    </recommendedName>
    <alternativeName>
        <fullName evidence="14">ATP-dependent helicase/nuclease subunit AddB</fullName>
    </alternativeName>
</protein>
<evidence type="ECO:0000256" key="11">
    <source>
        <dbReference type="ARBA" id="ARBA00023014"/>
    </source>
</evidence>
<dbReference type="Gene3D" id="3.40.50.300">
    <property type="entry name" value="P-loop containing nucleotide triphosphate hydrolases"/>
    <property type="match status" value="3"/>
</dbReference>
<keyword evidence="4 14" id="KW-0547">Nucleotide-binding</keyword>
<evidence type="ECO:0000256" key="10">
    <source>
        <dbReference type="ARBA" id="ARBA00023004"/>
    </source>
</evidence>
<dbReference type="InterPro" id="IPR011604">
    <property type="entry name" value="PDDEXK-like_dom_sf"/>
</dbReference>
<keyword evidence="9 14" id="KW-0067">ATP-binding</keyword>
<dbReference type="Gene3D" id="3.90.320.10">
    <property type="match status" value="1"/>
</dbReference>
<comment type="miscellaneous">
    <text evidence="14">Despite having conserved helicase domains, this subunit does not have helicase activity.</text>
</comment>
<keyword evidence="7 14" id="KW-0347">Helicase</keyword>
<dbReference type="InterPro" id="IPR014140">
    <property type="entry name" value="DNA_helicase_suAddB"/>
</dbReference>
<dbReference type="EC" id="3.1.-.-" evidence="14"/>
<dbReference type="InterPro" id="IPR038726">
    <property type="entry name" value="PDDEXK_AddAB-type"/>
</dbReference>
<dbReference type="AlphaFoldDB" id="A0A0C1U0R0"/>
<comment type="similarity">
    <text evidence="14">Belongs to the helicase family. AddB/RexB type 1 subfamily.</text>
</comment>
<comment type="subunit">
    <text evidence="14">Heterodimer of AddA and AddB.</text>
</comment>
<evidence type="ECO:0000256" key="1">
    <source>
        <dbReference type="ARBA" id="ARBA00022485"/>
    </source>
</evidence>
<organism evidence="17 18">
    <name type="scientific">Clostridium argentinense CDC 2741</name>
    <dbReference type="NCBI Taxonomy" id="1418104"/>
    <lineage>
        <taxon>Bacteria</taxon>
        <taxon>Bacillati</taxon>
        <taxon>Bacillota</taxon>
        <taxon>Clostridia</taxon>
        <taxon>Eubacteriales</taxon>
        <taxon>Clostridiaceae</taxon>
        <taxon>Clostridium</taxon>
    </lineage>
</organism>
<dbReference type="GO" id="GO:0003690">
    <property type="term" value="F:double-stranded DNA binding"/>
    <property type="evidence" value="ECO:0007669"/>
    <property type="project" value="UniProtKB-UniRule"/>
</dbReference>
<dbReference type="PANTHER" id="PTHR30591">
    <property type="entry name" value="RECBCD ENZYME SUBUNIT RECC"/>
    <property type="match status" value="1"/>
</dbReference>
<keyword evidence="13 14" id="KW-0234">DNA repair</keyword>
<dbReference type="NCBIfam" id="TIGR02773">
    <property type="entry name" value="addB_Gpos"/>
    <property type="match status" value="1"/>
</dbReference>
<evidence type="ECO:0000256" key="8">
    <source>
        <dbReference type="ARBA" id="ARBA00022839"/>
    </source>
</evidence>
<evidence type="ECO:0000256" key="6">
    <source>
        <dbReference type="ARBA" id="ARBA00022801"/>
    </source>
</evidence>
<dbReference type="Pfam" id="PF12705">
    <property type="entry name" value="PDDEXK_1"/>
    <property type="match status" value="1"/>
</dbReference>
<feature type="domain" description="PD-(D/E)XK endonuclease-like" evidence="15">
    <location>
        <begin position="768"/>
        <end position="1110"/>
    </location>
</feature>
<comment type="cofactor">
    <cofactor evidence="14">
        <name>[4Fe-4S] cluster</name>
        <dbReference type="ChEBI" id="CHEBI:49883"/>
    </cofactor>
    <text evidence="14">Binds 1 [4Fe-4S] cluster.</text>
</comment>
<name>A0A0C1U0R0_9CLOT</name>
<dbReference type="GO" id="GO:0004386">
    <property type="term" value="F:helicase activity"/>
    <property type="evidence" value="ECO:0007669"/>
    <property type="project" value="UniProtKB-KW"/>
</dbReference>
<evidence type="ECO:0000256" key="4">
    <source>
        <dbReference type="ARBA" id="ARBA00022741"/>
    </source>
</evidence>
<dbReference type="GO" id="GO:0046872">
    <property type="term" value="F:metal ion binding"/>
    <property type="evidence" value="ECO:0007669"/>
    <property type="project" value="UniProtKB-KW"/>
</dbReference>
<evidence type="ECO:0000313" key="18">
    <source>
        <dbReference type="Proteomes" id="UP000031366"/>
    </source>
</evidence>
<keyword evidence="2 14" id="KW-0540">Nuclease</keyword>
<evidence type="ECO:0000256" key="2">
    <source>
        <dbReference type="ARBA" id="ARBA00022722"/>
    </source>
</evidence>
<feature type="domain" description="ATP-dependent helicase/deoxyribonuclease subunit B N-terminal" evidence="16">
    <location>
        <begin position="5"/>
        <end position="299"/>
    </location>
</feature>
<comment type="function">
    <text evidence="14">The heterodimer acts as both an ATP-dependent DNA helicase and an ATP-dependent, dual-direction single-stranded exonuclease. Recognizes the chi site generating a DNA molecule suitable for the initiation of homologous recombination. The AddB subunit has 5' -&gt; 3' nuclease activity but not helicase activity.</text>
</comment>
<dbReference type="OrthoDB" id="9758506at2"/>
<evidence type="ECO:0000259" key="16">
    <source>
        <dbReference type="Pfam" id="PF21445"/>
    </source>
</evidence>
<dbReference type="Pfam" id="PF21445">
    <property type="entry name" value="ADDB_N"/>
    <property type="match status" value="1"/>
</dbReference>
<feature type="binding site" evidence="14">
    <location>
        <position position="1100"/>
    </location>
    <ligand>
        <name>[4Fe-4S] cluster</name>
        <dbReference type="ChEBI" id="CHEBI:49883"/>
    </ligand>
</feature>
<dbReference type="GO" id="GO:0000724">
    <property type="term" value="P:double-strand break repair via homologous recombination"/>
    <property type="evidence" value="ECO:0007669"/>
    <property type="project" value="UniProtKB-UniRule"/>
</dbReference>
<dbReference type="PANTHER" id="PTHR30591:SF1">
    <property type="entry name" value="RECBCD ENZYME SUBUNIT RECC"/>
    <property type="match status" value="1"/>
</dbReference>
<sequence>MSLRFIFGGAGSGKSYRCIEEIKRKKEDEVEHPLILLVPEQISFRAEKWLIEKIGATGINNIYVLSFKRMAYTILNEVGGITHSHMSPTGKAMIIDRIMKEVHEDLKIFSLASRQKGFVETISEMINEFKRYNISIETLNILKEDVNHSSLLTDKLSDISLIYSKYEEILKRGYFDPEDDLTILYEKIDESKLFKGAEIWIDEFSGFTPQQYKIIEKLLKNCRKVNITLPYEGSDAKGIREGEIDNTNAFYTVYYTEKTILKIAGENNVGYDKPLILKGNPRNEYNYRFINSEELGYLEKNYFEANFKPYEGDTKDIKIFKALNTYSEVEYVAREILTLCREKNYRFNDIAVVARDLNSYEEIVKVIFDEYEIPHFLDRKKDIENNPIIILIKSSLEIFTKNFSYESVFRYLKSGLLDLTYDEVDILENYVLAYGIKGKKRYVNDDYWNDETVKEIKNKFISPLINFRDKITNRSYVKDICKAIFEFLEEIEIYEKLTIWIENFKEDKNLIAVNEYSSIWNLLIELLDQFVEVLGEEILPLDEFIDIFSIGISTHEIGLIPPALDQVIVGNIDRIRTHEIKVLYVIGVNDGVFPKIINEEGIFSDMDRAVFEGNGIKLANDTKALAFAEQYLIYATLAVPSEKLCLSYPIANFEGKTLRPSIIIPRMKSIFKNIKEESNISELWEQHNSIEKVAAKLPSFNELIMEIRKFIDSNEISPLWEEIYRWFMEEEEFREKSKTIFEGFSYTNIINAINSEKIRKLYGGNNYFSVSKIEKYAQCPFAYFIQYGLKAKERKIYNFSAPDLGTFMHNVLDTFSKKIEKDNLKWKDLNKEYCEKNIEYIVELMVSEDKSFVLNSSARYKYITERLKRVLIRAVLVIVEQLRVSGFEPHGYEISFGLKDTDYPPIVLKLSSGETVRLMGRIDRIDKFVSNNEVYYRIIDYKSGNKEFKLSDVYYGLQVQLLTYLDAILSNEEKNNTFSKPAGVLYFKIDDPIIAIKKGASDKEIEEELLKELKMKGLLIKDIEILREMDNTMDNGNNSSVIPVGIKKDGELTSASSVISYEGFNALRNHVKKELAKSCEEMLSGEIGIKPYKRGGENPCDFCKLSPICQFDLSFEENKFRLIKDKRDKEILEILEKKGDSSNEQ</sequence>
<comment type="caution">
    <text evidence="17">The sequence shown here is derived from an EMBL/GenBank/DDBJ whole genome shotgun (WGS) entry which is preliminary data.</text>
</comment>
<keyword evidence="6 14" id="KW-0378">Hydrolase</keyword>
<evidence type="ECO:0000256" key="9">
    <source>
        <dbReference type="ARBA" id="ARBA00022840"/>
    </source>
</evidence>
<keyword evidence="10 14" id="KW-0408">Iron</keyword>
<dbReference type="InterPro" id="IPR049035">
    <property type="entry name" value="ADDB_N"/>
</dbReference>
<evidence type="ECO:0000256" key="12">
    <source>
        <dbReference type="ARBA" id="ARBA00023125"/>
    </source>
</evidence>
<accession>A0A0C1U0R0</accession>
<comment type="cofactor">
    <cofactor evidence="14">
        <name>Mg(2+)</name>
        <dbReference type="ChEBI" id="CHEBI:18420"/>
    </cofactor>
</comment>
<gene>
    <name evidence="14 17" type="primary">addB</name>
    <name evidence="17" type="ORF">U732_508</name>
</gene>
<dbReference type="GO" id="GO:0005524">
    <property type="term" value="F:ATP binding"/>
    <property type="evidence" value="ECO:0007669"/>
    <property type="project" value="UniProtKB-UniRule"/>
</dbReference>
<dbReference type="SUPFAM" id="SSF52540">
    <property type="entry name" value="P-loop containing nucleoside triphosphate hydrolases"/>
    <property type="match status" value="2"/>
</dbReference>
<keyword evidence="11 14" id="KW-0411">Iron-sulfur</keyword>
<dbReference type="InterPro" id="IPR027417">
    <property type="entry name" value="P-loop_NTPase"/>
</dbReference>
<reference evidence="17 18" key="1">
    <citation type="journal article" date="2015" name="Infect. Genet. Evol.">
        <title>Genomic sequences of six botulinum neurotoxin-producing strains representing three clostridial species illustrate the mobility and diversity of botulinum neurotoxin genes.</title>
        <authorList>
            <person name="Smith T.J."/>
            <person name="Hill K.K."/>
            <person name="Xie G."/>
            <person name="Foley B.T."/>
            <person name="Williamson C.H."/>
            <person name="Foster J.T."/>
            <person name="Johnson S.L."/>
            <person name="Chertkov O."/>
            <person name="Teshima H."/>
            <person name="Gibbons H.S."/>
            <person name="Johnsky L.A."/>
            <person name="Karavis M.A."/>
            <person name="Smith L.A."/>
        </authorList>
    </citation>
    <scope>NUCLEOTIDE SEQUENCE [LARGE SCALE GENOMIC DNA]</scope>
    <source>
        <strain evidence="17 18">CDC 2741</strain>
    </source>
</reference>
<keyword evidence="12 14" id="KW-0238">DNA-binding</keyword>
<keyword evidence="1 14" id="KW-0004">4Fe-4S</keyword>
<evidence type="ECO:0000256" key="14">
    <source>
        <dbReference type="HAMAP-Rule" id="MF_01452"/>
    </source>
</evidence>
<evidence type="ECO:0000256" key="13">
    <source>
        <dbReference type="ARBA" id="ARBA00023204"/>
    </source>
</evidence>
<keyword evidence="18" id="KW-1185">Reference proteome</keyword>
<dbReference type="Gene3D" id="6.10.140.1030">
    <property type="match status" value="1"/>
</dbReference>
<feature type="binding site" evidence="14">
    <location>
        <position position="1109"/>
    </location>
    <ligand>
        <name>[4Fe-4S] cluster</name>
        <dbReference type="ChEBI" id="CHEBI:49883"/>
    </ligand>
</feature>
<evidence type="ECO:0000256" key="3">
    <source>
        <dbReference type="ARBA" id="ARBA00022723"/>
    </source>
</evidence>
<keyword evidence="8 14" id="KW-0269">Exonuclease</keyword>
<feature type="binding site" evidence="14">
    <location>
        <position position="779"/>
    </location>
    <ligand>
        <name>[4Fe-4S] cluster</name>
        <dbReference type="ChEBI" id="CHEBI:49883"/>
    </ligand>
</feature>
<keyword evidence="3 14" id="KW-0479">Metal-binding</keyword>
<dbReference type="EMBL" id="AYSO01000020">
    <property type="protein sequence ID" value="KIE45098.1"/>
    <property type="molecule type" value="Genomic_DNA"/>
</dbReference>
<evidence type="ECO:0000256" key="5">
    <source>
        <dbReference type="ARBA" id="ARBA00022763"/>
    </source>
</evidence>
<dbReference type="GO" id="GO:0008409">
    <property type="term" value="F:5'-3' exonuclease activity"/>
    <property type="evidence" value="ECO:0007669"/>
    <property type="project" value="UniProtKB-UniRule"/>
</dbReference>
<dbReference type="STRING" id="29341.RSJ17_05340"/>
<feature type="binding site" evidence="14">
    <location>
        <position position="1103"/>
    </location>
    <ligand>
        <name>[4Fe-4S] cluster</name>
        <dbReference type="ChEBI" id="CHEBI:49883"/>
    </ligand>
</feature>
<evidence type="ECO:0000256" key="7">
    <source>
        <dbReference type="ARBA" id="ARBA00022806"/>
    </source>
</evidence>
<evidence type="ECO:0000259" key="15">
    <source>
        <dbReference type="Pfam" id="PF12705"/>
    </source>
</evidence>
<evidence type="ECO:0000313" key="17">
    <source>
        <dbReference type="EMBL" id="KIE45098.1"/>
    </source>
</evidence>
<keyword evidence="5 14" id="KW-0227">DNA damage</keyword>
<dbReference type="HAMAP" id="MF_01452">
    <property type="entry name" value="AddB_type1"/>
    <property type="match status" value="1"/>
</dbReference>
<proteinExistence type="inferred from homology"/>